<organism evidence="1 2">
    <name type="scientific">Mycolicibacterium austroafricanum</name>
    <name type="common">Mycobacterium austroafricanum</name>
    <dbReference type="NCBI Taxonomy" id="39687"/>
    <lineage>
        <taxon>Bacteria</taxon>
        <taxon>Bacillati</taxon>
        <taxon>Actinomycetota</taxon>
        <taxon>Actinomycetes</taxon>
        <taxon>Mycobacteriales</taxon>
        <taxon>Mycobacteriaceae</taxon>
        <taxon>Mycolicibacterium</taxon>
    </lineage>
</organism>
<name>A0ABT8H953_MYCAO</name>
<protein>
    <submittedName>
        <fullName evidence="1">Uncharacterized protein</fullName>
    </submittedName>
</protein>
<evidence type="ECO:0000313" key="1">
    <source>
        <dbReference type="EMBL" id="MDN4517286.1"/>
    </source>
</evidence>
<dbReference type="Proteomes" id="UP001172687">
    <property type="component" value="Unassembled WGS sequence"/>
</dbReference>
<sequence length="301" mass="34109">MSEVKWGELHPNDARRLKRAMFLGNIADRAQRANSFLEWGLRPHPIEPGSRLAIEDRAATLDDERGLISSTARWPAMNATENLVAASQVAAYALVNGQLRTSAVSGLCRTAMESASKTIWLISETDPDIRRRRCFGFIENERSWQDKFDKIEAETLKLRTDELVDADRAEFDKHREQFAKRLKLITDLPEDERISPKKFTAMVSDAADWTDEHWPRQPDPEIDKVMYPRGAKSFYSLGSGFVHGFKWATDYVDDDTDLIEMTLDAFGAALRMTECAVILFEAQAIGPKPNPAHPQLPCWPS</sequence>
<proteinExistence type="predicted"/>
<accession>A0ABT8H953</accession>
<keyword evidence="2" id="KW-1185">Reference proteome</keyword>
<gene>
    <name evidence="1" type="ORF">QYF68_05545</name>
</gene>
<dbReference type="EMBL" id="JAUHTC010000025">
    <property type="protein sequence ID" value="MDN4517286.1"/>
    <property type="molecule type" value="Genomic_DNA"/>
</dbReference>
<dbReference type="RefSeq" id="WP_208676362.1">
    <property type="nucleotide sequence ID" value="NZ_CP070380.1"/>
</dbReference>
<evidence type="ECO:0000313" key="2">
    <source>
        <dbReference type="Proteomes" id="UP001172687"/>
    </source>
</evidence>
<reference evidence="1" key="1">
    <citation type="submission" date="2023-07" db="EMBL/GenBank/DDBJ databases">
        <title>Degradation of tert-butanol by M. austroafricanum TBA100.</title>
        <authorList>
            <person name="Helbich S."/>
            <person name="Vainshtein Y."/>
        </authorList>
    </citation>
    <scope>NUCLEOTIDE SEQUENCE</scope>
    <source>
        <strain evidence="1">TBA100</strain>
    </source>
</reference>
<comment type="caution">
    <text evidence="1">The sequence shown here is derived from an EMBL/GenBank/DDBJ whole genome shotgun (WGS) entry which is preliminary data.</text>
</comment>